<reference evidence="9 10" key="1">
    <citation type="submission" date="2008-06" db="EMBL/GenBank/DDBJ databases">
        <title>Complete sequence of Chloroherpeton thalassium ATCC 35110.</title>
        <authorList>
            <consortium name="US DOE Joint Genome Institute"/>
            <person name="Lucas S."/>
            <person name="Copeland A."/>
            <person name="Lapidus A."/>
            <person name="Glavina del Rio T."/>
            <person name="Dalin E."/>
            <person name="Tice H."/>
            <person name="Bruce D."/>
            <person name="Goodwin L."/>
            <person name="Pitluck S."/>
            <person name="Schmutz J."/>
            <person name="Larimer F."/>
            <person name="Land M."/>
            <person name="Hauser L."/>
            <person name="Kyrpides N."/>
            <person name="Mikhailova N."/>
            <person name="Liu Z."/>
            <person name="Li T."/>
            <person name="Zhao F."/>
            <person name="Overmann J."/>
            <person name="Bryant D.A."/>
            <person name="Richardson P."/>
        </authorList>
    </citation>
    <scope>NUCLEOTIDE SEQUENCE [LARGE SCALE GENOMIC DNA]</scope>
    <source>
        <strain evidence="10">ATCC 35110 / GB-78</strain>
    </source>
</reference>
<evidence type="ECO:0000256" key="5">
    <source>
        <dbReference type="ARBA" id="ARBA00023002"/>
    </source>
</evidence>
<feature type="domain" description="Radical SAM core" evidence="8">
    <location>
        <begin position="12"/>
        <end position="211"/>
    </location>
</feature>
<dbReference type="InterPro" id="IPR000385">
    <property type="entry name" value="MoaA_NifB_PqqE_Fe-S-bd_CS"/>
</dbReference>
<dbReference type="Proteomes" id="UP000001208">
    <property type="component" value="Chromosome"/>
</dbReference>
<organism evidence="9 10">
    <name type="scientific">Chloroherpeton thalassium (strain ATCC 35110 / GB-78)</name>
    <dbReference type="NCBI Taxonomy" id="517418"/>
    <lineage>
        <taxon>Bacteria</taxon>
        <taxon>Pseudomonadati</taxon>
        <taxon>Chlorobiota</taxon>
        <taxon>Chlorobiia</taxon>
        <taxon>Chlorobiales</taxon>
        <taxon>Chloroherpetonaceae</taxon>
        <taxon>Chloroherpeton</taxon>
    </lineage>
</organism>
<dbReference type="SFLD" id="SFLDS00029">
    <property type="entry name" value="Radical_SAM"/>
    <property type="match status" value="1"/>
</dbReference>
<keyword evidence="6" id="KW-0408">Iron</keyword>
<evidence type="ECO:0000256" key="3">
    <source>
        <dbReference type="ARBA" id="ARBA00022691"/>
    </source>
</evidence>
<dbReference type="eggNOG" id="COG0535">
    <property type="taxonomic scope" value="Bacteria"/>
</dbReference>
<keyword evidence="10" id="KW-1185">Reference proteome</keyword>
<dbReference type="GO" id="GO:0051539">
    <property type="term" value="F:4 iron, 4 sulfur cluster binding"/>
    <property type="evidence" value="ECO:0007669"/>
    <property type="project" value="UniProtKB-KW"/>
</dbReference>
<comment type="cofactor">
    <cofactor evidence="1">
        <name>[4Fe-4S] cluster</name>
        <dbReference type="ChEBI" id="CHEBI:49883"/>
    </cofactor>
</comment>
<gene>
    <name evidence="9" type="ordered locus">Ctha_2413</name>
</gene>
<dbReference type="STRING" id="517418.Ctha_2413"/>
<evidence type="ECO:0000313" key="10">
    <source>
        <dbReference type="Proteomes" id="UP000001208"/>
    </source>
</evidence>
<dbReference type="SUPFAM" id="SSF102114">
    <property type="entry name" value="Radical SAM enzymes"/>
    <property type="match status" value="1"/>
</dbReference>
<dbReference type="GO" id="GO:0016491">
    <property type="term" value="F:oxidoreductase activity"/>
    <property type="evidence" value="ECO:0007669"/>
    <property type="project" value="UniProtKB-KW"/>
</dbReference>
<dbReference type="InterPro" id="IPR007197">
    <property type="entry name" value="rSAM"/>
</dbReference>
<dbReference type="PANTHER" id="PTHR11228:SF7">
    <property type="entry name" value="PQQA PEPTIDE CYCLASE"/>
    <property type="match status" value="1"/>
</dbReference>
<dbReference type="EMBL" id="CP001100">
    <property type="protein sequence ID" value="ACF14862.1"/>
    <property type="molecule type" value="Genomic_DNA"/>
</dbReference>
<dbReference type="Gene3D" id="3.20.20.70">
    <property type="entry name" value="Aldolase class I"/>
    <property type="match status" value="1"/>
</dbReference>
<dbReference type="SFLD" id="SFLDG01067">
    <property type="entry name" value="SPASM/twitch_domain_containing"/>
    <property type="match status" value="1"/>
</dbReference>
<sequence length="386" mass="43945">MANKCNVTDSIQFPLNRTYLELTNHCNMDCTFCPYSHQTRQQGYLDFELLKKIVDGLVAQKITTTIELTGYGEPLMNPDWYRICKYIVDSGLKLNITTNGIVLTESTTKKVLELNPEDIIISLQTPDAESFKIRKTSMKFEAYVNRLKRFIELYTESNATSNVRLRFLNTLGTKYMSFPETVSVHNTKEELITSITEWVRIIYDISSLKFDRSAVTSALSKVAKLQPTMVHVTDKITLESYLCNDYWAYGLKDKEQIKYPTKYARCRSMTLESIMILWNGDVTFCCSDFNGFLKIGSLQKSSMMEVLNSKKCAELVDGFKNFKVKHPYCQNCLGAKSLFLATTKALAASLYGLSLSEYQEIRLKTVPLPKSESKASVPQPQDVAEV</sequence>
<keyword evidence="3" id="KW-0949">S-adenosyl-L-methionine</keyword>
<protein>
    <submittedName>
        <fullName evidence="9">Radical SAM domain protein</fullName>
    </submittedName>
</protein>
<dbReference type="Pfam" id="PF13186">
    <property type="entry name" value="SPASM"/>
    <property type="match status" value="1"/>
</dbReference>
<evidence type="ECO:0000256" key="2">
    <source>
        <dbReference type="ARBA" id="ARBA00022485"/>
    </source>
</evidence>
<dbReference type="PROSITE" id="PS51918">
    <property type="entry name" value="RADICAL_SAM"/>
    <property type="match status" value="1"/>
</dbReference>
<dbReference type="PANTHER" id="PTHR11228">
    <property type="entry name" value="RADICAL SAM DOMAIN PROTEIN"/>
    <property type="match status" value="1"/>
</dbReference>
<keyword evidence="4" id="KW-0479">Metal-binding</keyword>
<evidence type="ECO:0000256" key="6">
    <source>
        <dbReference type="ARBA" id="ARBA00023004"/>
    </source>
</evidence>
<dbReference type="KEGG" id="cts:Ctha_2413"/>
<dbReference type="Pfam" id="PF04055">
    <property type="entry name" value="Radical_SAM"/>
    <property type="match status" value="1"/>
</dbReference>
<evidence type="ECO:0000256" key="4">
    <source>
        <dbReference type="ARBA" id="ARBA00022723"/>
    </source>
</evidence>
<dbReference type="InterPro" id="IPR058240">
    <property type="entry name" value="rSAM_sf"/>
</dbReference>
<keyword evidence="7" id="KW-0411">Iron-sulfur</keyword>
<keyword evidence="5" id="KW-0560">Oxidoreductase</keyword>
<dbReference type="AlphaFoldDB" id="B3QX52"/>
<proteinExistence type="predicted"/>
<dbReference type="SFLD" id="SFLDG01387">
    <property type="entry name" value="BtrN-like_SPASM_domain_contain"/>
    <property type="match status" value="1"/>
</dbReference>
<name>B3QX52_CHLT3</name>
<dbReference type="InterPro" id="IPR023885">
    <property type="entry name" value="4Fe4S-binding_SPASM_dom"/>
</dbReference>
<evidence type="ECO:0000259" key="8">
    <source>
        <dbReference type="PROSITE" id="PS51918"/>
    </source>
</evidence>
<keyword evidence="2" id="KW-0004">4Fe-4S</keyword>
<evidence type="ECO:0000256" key="1">
    <source>
        <dbReference type="ARBA" id="ARBA00001966"/>
    </source>
</evidence>
<dbReference type="InterPro" id="IPR034391">
    <property type="entry name" value="AdoMet-like_SPASM_containing"/>
</dbReference>
<evidence type="ECO:0000313" key="9">
    <source>
        <dbReference type="EMBL" id="ACF14862.1"/>
    </source>
</evidence>
<dbReference type="OrthoDB" id="9805809at2"/>
<dbReference type="CDD" id="cd01335">
    <property type="entry name" value="Radical_SAM"/>
    <property type="match status" value="1"/>
</dbReference>
<dbReference type="GO" id="GO:0046872">
    <property type="term" value="F:metal ion binding"/>
    <property type="evidence" value="ECO:0007669"/>
    <property type="project" value="UniProtKB-KW"/>
</dbReference>
<dbReference type="InterPro" id="IPR050377">
    <property type="entry name" value="Radical_SAM_PqqE_MftC-like"/>
</dbReference>
<dbReference type="InterPro" id="IPR013785">
    <property type="entry name" value="Aldolase_TIM"/>
</dbReference>
<accession>B3QX52</accession>
<dbReference type="PROSITE" id="PS01305">
    <property type="entry name" value="MOAA_NIFB_PQQE"/>
    <property type="match status" value="1"/>
</dbReference>
<evidence type="ECO:0000256" key="7">
    <source>
        <dbReference type="ARBA" id="ARBA00023014"/>
    </source>
</evidence>
<dbReference type="HOGENOM" id="CLU_009273_1_4_10"/>